<dbReference type="EMBL" id="GBRH01265852">
    <property type="protein sequence ID" value="JAD32043.1"/>
    <property type="molecule type" value="Transcribed_RNA"/>
</dbReference>
<sequence length="24" mass="2876">MLYIRVYTKVKGSNYLRIEHGTAY</sequence>
<dbReference type="AlphaFoldDB" id="A0A0A8Z2U9"/>
<proteinExistence type="predicted"/>
<accession>A0A0A8Z2U9</accession>
<reference evidence="1" key="1">
    <citation type="submission" date="2014-09" db="EMBL/GenBank/DDBJ databases">
        <authorList>
            <person name="Magalhaes I.L.F."/>
            <person name="Oliveira U."/>
            <person name="Santos F.R."/>
            <person name="Vidigal T.H.D.A."/>
            <person name="Brescovit A.D."/>
            <person name="Santos A.J."/>
        </authorList>
    </citation>
    <scope>NUCLEOTIDE SEQUENCE</scope>
    <source>
        <tissue evidence="1">Shoot tissue taken approximately 20 cm above the soil surface</tissue>
    </source>
</reference>
<reference evidence="1" key="2">
    <citation type="journal article" date="2015" name="Data Brief">
        <title>Shoot transcriptome of the giant reed, Arundo donax.</title>
        <authorList>
            <person name="Barrero R.A."/>
            <person name="Guerrero F.D."/>
            <person name="Moolhuijzen P."/>
            <person name="Goolsby J.A."/>
            <person name="Tidwell J."/>
            <person name="Bellgard S.E."/>
            <person name="Bellgard M.I."/>
        </authorList>
    </citation>
    <scope>NUCLEOTIDE SEQUENCE</scope>
    <source>
        <tissue evidence="1">Shoot tissue taken approximately 20 cm above the soil surface</tissue>
    </source>
</reference>
<organism evidence="1">
    <name type="scientific">Arundo donax</name>
    <name type="common">Giant reed</name>
    <name type="synonym">Donax arundinaceus</name>
    <dbReference type="NCBI Taxonomy" id="35708"/>
    <lineage>
        <taxon>Eukaryota</taxon>
        <taxon>Viridiplantae</taxon>
        <taxon>Streptophyta</taxon>
        <taxon>Embryophyta</taxon>
        <taxon>Tracheophyta</taxon>
        <taxon>Spermatophyta</taxon>
        <taxon>Magnoliopsida</taxon>
        <taxon>Liliopsida</taxon>
        <taxon>Poales</taxon>
        <taxon>Poaceae</taxon>
        <taxon>PACMAD clade</taxon>
        <taxon>Arundinoideae</taxon>
        <taxon>Arundineae</taxon>
        <taxon>Arundo</taxon>
    </lineage>
</organism>
<evidence type="ECO:0000313" key="1">
    <source>
        <dbReference type="EMBL" id="JAD32043.1"/>
    </source>
</evidence>
<protein>
    <submittedName>
        <fullName evidence="1">Uncharacterized protein</fullName>
    </submittedName>
</protein>
<name>A0A0A8Z2U9_ARUDO</name>